<feature type="compositionally biased region" description="Polar residues" evidence="1">
    <location>
        <begin position="249"/>
        <end position="261"/>
    </location>
</feature>
<evidence type="ECO:0000313" key="4">
    <source>
        <dbReference type="Proteomes" id="UP001151760"/>
    </source>
</evidence>
<comment type="caution">
    <text evidence="3">The sequence shown here is derived from an EMBL/GenBank/DDBJ whole genome shotgun (WGS) entry which is preliminary data.</text>
</comment>
<feature type="domain" description="Retroviral polymerase SH3-like" evidence="2">
    <location>
        <begin position="170"/>
        <end position="216"/>
    </location>
</feature>
<evidence type="ECO:0000259" key="2">
    <source>
        <dbReference type="Pfam" id="PF25597"/>
    </source>
</evidence>
<evidence type="ECO:0000256" key="1">
    <source>
        <dbReference type="SAM" id="MobiDB-lite"/>
    </source>
</evidence>
<dbReference type="Proteomes" id="UP001151760">
    <property type="component" value="Unassembled WGS sequence"/>
</dbReference>
<dbReference type="InterPro" id="IPR039537">
    <property type="entry name" value="Retrotran_Ty1/copia-like"/>
</dbReference>
<feature type="region of interest" description="Disordered" evidence="1">
    <location>
        <begin position="249"/>
        <end position="278"/>
    </location>
</feature>
<feature type="region of interest" description="Disordered" evidence="1">
    <location>
        <begin position="293"/>
        <end position="322"/>
    </location>
</feature>
<proteinExistence type="predicted"/>
<name>A0ABQ5A6W8_9ASTR</name>
<protein>
    <submittedName>
        <fullName evidence="3">Ribonuclease H-like domain-containing protein</fullName>
    </submittedName>
</protein>
<dbReference type="EMBL" id="BQNB010011955">
    <property type="protein sequence ID" value="GJS97341.1"/>
    <property type="molecule type" value="Genomic_DNA"/>
</dbReference>
<dbReference type="Pfam" id="PF25597">
    <property type="entry name" value="SH3_retrovirus"/>
    <property type="match status" value="1"/>
</dbReference>
<reference evidence="3" key="1">
    <citation type="journal article" date="2022" name="Int. J. Mol. Sci.">
        <title>Draft Genome of Tanacetum Coccineum: Genomic Comparison of Closely Related Tanacetum-Family Plants.</title>
        <authorList>
            <person name="Yamashiro T."/>
            <person name="Shiraishi A."/>
            <person name="Nakayama K."/>
            <person name="Satake H."/>
        </authorList>
    </citation>
    <scope>NUCLEOTIDE SEQUENCE</scope>
</reference>
<evidence type="ECO:0000313" key="3">
    <source>
        <dbReference type="EMBL" id="GJS97341.1"/>
    </source>
</evidence>
<keyword evidence="4" id="KW-1185">Reference proteome</keyword>
<dbReference type="InterPro" id="IPR057670">
    <property type="entry name" value="SH3_retrovirus"/>
</dbReference>
<sequence>MGGKEVLCNLKILYDAQREQLSDASVEIKAYTQGLKKVEAQLVAHQQGTGLHAPIIEEYESDSDDGAHDQGIKLTLADFQDFNGGPVALDGGCVCKGYIMVKEIKPGKLLNYGGLKRDHEGLRNARTLQLNGVVEEKNMTLIEAARTMLADSFLPNTFWAEAVSYCLLYHLGKFARKSDEGFLVGYSLQSKAFRVYNLETKRVEENLHINFLENKPNVAGKGPTWLFDLDYLTDSMNYHSVRSENQANLHAGQQESNQNTGTKDKIDAGDSKKEDESDQDCFELPIWHSYSSTNSSASKLDNKRGESEQETENLVTRAGAAKSSSTNIFSTVSTTAKASGTNLVNTVSIPVSTASPNKGLSLSDTTNSQEDDFEIPPLEDIHEDTTDGIFTHSSYDDEGAEADFINLETVVNVSPIPTSRINPSHPSALILGDPTSAVQTRSKVNKSSEAHAFVSYVQKQRRNNHKDFHHLISWRLHSSLGVHTLMTDEGLVVHMLIEKKYPLKKEILMQMLKLKLESEEESTMALEVIRFYQGSQGIHVDPAKIESIKDSASPKSPMEIR</sequence>
<feature type="compositionally biased region" description="Basic and acidic residues" evidence="1">
    <location>
        <begin position="262"/>
        <end position="275"/>
    </location>
</feature>
<reference evidence="3" key="2">
    <citation type="submission" date="2022-01" db="EMBL/GenBank/DDBJ databases">
        <authorList>
            <person name="Yamashiro T."/>
            <person name="Shiraishi A."/>
            <person name="Satake H."/>
            <person name="Nakayama K."/>
        </authorList>
    </citation>
    <scope>NUCLEOTIDE SEQUENCE</scope>
</reference>
<dbReference type="PANTHER" id="PTHR42648">
    <property type="entry name" value="TRANSPOSASE, PUTATIVE-RELATED"/>
    <property type="match status" value="1"/>
</dbReference>
<accession>A0ABQ5A6W8</accession>
<gene>
    <name evidence="3" type="ORF">Tco_0804309</name>
</gene>
<dbReference type="PANTHER" id="PTHR42648:SF21">
    <property type="entry name" value="CYSTEINE-RICH RLK (RECEPTOR-LIKE PROTEIN KINASE) 8"/>
    <property type="match status" value="1"/>
</dbReference>
<organism evidence="3 4">
    <name type="scientific">Tanacetum coccineum</name>
    <dbReference type="NCBI Taxonomy" id="301880"/>
    <lineage>
        <taxon>Eukaryota</taxon>
        <taxon>Viridiplantae</taxon>
        <taxon>Streptophyta</taxon>
        <taxon>Embryophyta</taxon>
        <taxon>Tracheophyta</taxon>
        <taxon>Spermatophyta</taxon>
        <taxon>Magnoliopsida</taxon>
        <taxon>eudicotyledons</taxon>
        <taxon>Gunneridae</taxon>
        <taxon>Pentapetalae</taxon>
        <taxon>asterids</taxon>
        <taxon>campanulids</taxon>
        <taxon>Asterales</taxon>
        <taxon>Asteraceae</taxon>
        <taxon>Asteroideae</taxon>
        <taxon>Anthemideae</taxon>
        <taxon>Anthemidinae</taxon>
        <taxon>Tanacetum</taxon>
    </lineage>
</organism>